<dbReference type="InParanoid" id="H0EX51"/>
<evidence type="ECO:0000256" key="2">
    <source>
        <dbReference type="ARBA" id="ARBA00004556"/>
    </source>
</evidence>
<dbReference type="GO" id="GO:0048471">
    <property type="term" value="C:perinuclear region of cytoplasm"/>
    <property type="evidence" value="ECO:0007669"/>
    <property type="project" value="UniProtKB-SubCell"/>
</dbReference>
<dbReference type="Gene3D" id="3.40.50.720">
    <property type="entry name" value="NAD(P)-binding Rossmann-like Domain"/>
    <property type="match status" value="1"/>
</dbReference>
<evidence type="ECO:0000259" key="8">
    <source>
        <dbReference type="Pfam" id="PF05368"/>
    </source>
</evidence>
<dbReference type="Proteomes" id="UP000005446">
    <property type="component" value="Unassembled WGS sequence"/>
</dbReference>
<feature type="domain" description="NmrA-like" evidence="8">
    <location>
        <begin position="3"/>
        <end position="307"/>
    </location>
</feature>
<dbReference type="SUPFAM" id="SSF51735">
    <property type="entry name" value="NAD(P)-binding Rossmann-fold domains"/>
    <property type="match status" value="1"/>
</dbReference>
<evidence type="ECO:0000256" key="3">
    <source>
        <dbReference type="ARBA" id="ARBA00006328"/>
    </source>
</evidence>
<dbReference type="HOGENOM" id="CLU_007383_8_1_1"/>
<dbReference type="EMBL" id="AGUE01000216">
    <property type="protein sequence ID" value="EHK96904.1"/>
    <property type="molecule type" value="Genomic_DNA"/>
</dbReference>
<dbReference type="FunFam" id="3.40.50.720:FF:000181">
    <property type="entry name" value="NmrA-like family domain-containing protein 1"/>
    <property type="match status" value="1"/>
</dbReference>
<evidence type="ECO:0000313" key="10">
    <source>
        <dbReference type="Proteomes" id="UP000005446"/>
    </source>
</evidence>
<evidence type="ECO:0000313" key="9">
    <source>
        <dbReference type="EMBL" id="EHK96904.1"/>
    </source>
</evidence>
<dbReference type="OrthoDB" id="3358371at2759"/>
<dbReference type="PANTHER" id="PTHR42748:SF31">
    <property type="entry name" value="NMRA-LIKE DOMAIN-CONTAINING PROTEIN-RELATED"/>
    <property type="match status" value="1"/>
</dbReference>
<dbReference type="GO" id="GO:0005634">
    <property type="term" value="C:nucleus"/>
    <property type="evidence" value="ECO:0007669"/>
    <property type="project" value="UniProtKB-SubCell"/>
</dbReference>
<keyword evidence="6" id="KW-0539">Nucleus</keyword>
<organism evidence="9 10">
    <name type="scientific">Glarea lozoyensis (strain ATCC 74030 / MF5533)</name>
    <dbReference type="NCBI Taxonomy" id="1104152"/>
    <lineage>
        <taxon>Eukaryota</taxon>
        <taxon>Fungi</taxon>
        <taxon>Dikarya</taxon>
        <taxon>Ascomycota</taxon>
        <taxon>Pezizomycotina</taxon>
        <taxon>Leotiomycetes</taxon>
        <taxon>Helotiales</taxon>
        <taxon>Helotiaceae</taxon>
        <taxon>Glarea</taxon>
    </lineage>
</organism>
<comment type="caution">
    <text evidence="9">The sequence shown here is derived from an EMBL/GenBank/DDBJ whole genome shotgun (WGS) entry which is preliminary data.</text>
</comment>
<evidence type="ECO:0000256" key="7">
    <source>
        <dbReference type="ARBA" id="ARBA00040296"/>
    </source>
</evidence>
<keyword evidence="10" id="KW-1185">Reference proteome</keyword>
<protein>
    <recommendedName>
        <fullName evidence="7">NmrA-like family domain-containing protein 1</fullName>
    </recommendedName>
</protein>
<evidence type="ECO:0000256" key="4">
    <source>
        <dbReference type="ARBA" id="ARBA00022490"/>
    </source>
</evidence>
<name>H0EX51_GLAL7</name>
<dbReference type="PANTHER" id="PTHR42748">
    <property type="entry name" value="NITROGEN METABOLITE REPRESSION PROTEIN NMRA FAMILY MEMBER"/>
    <property type="match status" value="1"/>
</dbReference>
<comment type="similarity">
    <text evidence="3">Belongs to the NmrA-type oxidoreductase family.</text>
</comment>
<accession>H0EX51</accession>
<keyword evidence="5" id="KW-0521">NADP</keyword>
<proteinExistence type="inferred from homology"/>
<gene>
    <name evidence="9" type="ORF">M7I_7376</name>
</gene>
<dbReference type="InterPro" id="IPR008030">
    <property type="entry name" value="NmrA-like"/>
</dbReference>
<dbReference type="InterPro" id="IPR036291">
    <property type="entry name" value="NAD(P)-bd_dom_sf"/>
</dbReference>
<keyword evidence="4" id="KW-0963">Cytoplasm</keyword>
<dbReference type="AlphaFoldDB" id="H0EX51"/>
<sequence length="317" mass="34733">MATKKIITVFGATGAQGGSVVKSILGDAKMKEAWTVRGVTRDTSKPSAKALESLGAETVAADLNDAASVKAAIKGSYAVFGVTNYWEKQSKEAEFQQGKAMADGAKEAGVQHFVWSSLPNVTKLSNGALTGVEHFDSKAQVEEYLRESGIPSSFFMPGFYMSNLPGGMFRQQPTGEYAFSLPIPGSSPIPLFDSEDDTGKFVKGILLNREKVLGKRILAASRYYTCDEIVELFKQTFPESGKNAKYNELPHTVFKGAMISFGRSEFAAEELLQNMRLLNEFGYYGGEPLEESKEILEEPATTWEEYMKKAKAFAELK</sequence>
<comment type="subcellular location">
    <subcellularLocation>
        <location evidence="2">Cytoplasm</location>
        <location evidence="2">Perinuclear region</location>
    </subcellularLocation>
    <subcellularLocation>
        <location evidence="1">Nucleus</location>
    </subcellularLocation>
</comment>
<dbReference type="Gene3D" id="3.90.25.10">
    <property type="entry name" value="UDP-galactose 4-epimerase, domain 1"/>
    <property type="match status" value="1"/>
</dbReference>
<dbReference type="Pfam" id="PF05368">
    <property type="entry name" value="NmrA"/>
    <property type="match status" value="1"/>
</dbReference>
<reference evidence="9 10" key="1">
    <citation type="journal article" date="2012" name="Eukaryot. Cell">
        <title>Genome sequence of the fungus Glarea lozoyensis: the first genome sequence of a species from the Helotiaceae family.</title>
        <authorList>
            <person name="Youssar L."/>
            <person name="Gruening B.A."/>
            <person name="Erxleben A."/>
            <person name="Guenther S."/>
            <person name="Huettel W."/>
        </authorList>
    </citation>
    <scope>NUCLEOTIDE SEQUENCE [LARGE SCALE GENOMIC DNA]</scope>
    <source>
        <strain evidence="10">ATCC 74030 / MF5533</strain>
    </source>
</reference>
<evidence type="ECO:0000256" key="5">
    <source>
        <dbReference type="ARBA" id="ARBA00022857"/>
    </source>
</evidence>
<dbReference type="CDD" id="cd05251">
    <property type="entry name" value="NmrA_like_SDR_a"/>
    <property type="match status" value="1"/>
</dbReference>
<evidence type="ECO:0000256" key="1">
    <source>
        <dbReference type="ARBA" id="ARBA00004123"/>
    </source>
</evidence>
<evidence type="ECO:0000256" key="6">
    <source>
        <dbReference type="ARBA" id="ARBA00023242"/>
    </source>
</evidence>
<dbReference type="InterPro" id="IPR051164">
    <property type="entry name" value="NmrA-like_oxidored"/>
</dbReference>